<proteinExistence type="predicted"/>
<protein>
    <submittedName>
        <fullName evidence="1">Uncharacterized protein</fullName>
    </submittedName>
</protein>
<name>A0ABR2LCL2_9EUKA</name>
<reference evidence="1 2" key="1">
    <citation type="submission" date="2024-04" db="EMBL/GenBank/DDBJ databases">
        <title>Tritrichomonas musculus Genome.</title>
        <authorList>
            <person name="Alves-Ferreira E."/>
            <person name="Grigg M."/>
            <person name="Lorenzi H."/>
            <person name="Galac M."/>
        </authorList>
    </citation>
    <scope>NUCLEOTIDE SEQUENCE [LARGE SCALE GENOMIC DNA]</scope>
    <source>
        <strain evidence="1 2">EAF2021</strain>
    </source>
</reference>
<dbReference type="EMBL" id="JAPFFF010000001">
    <property type="protein sequence ID" value="KAK8900260.1"/>
    <property type="molecule type" value="Genomic_DNA"/>
</dbReference>
<accession>A0ABR2LCL2</accession>
<comment type="caution">
    <text evidence="1">The sequence shown here is derived from an EMBL/GenBank/DDBJ whole genome shotgun (WGS) entry which is preliminary data.</text>
</comment>
<organism evidence="1 2">
    <name type="scientific">Tritrichomonas musculus</name>
    <dbReference type="NCBI Taxonomy" id="1915356"/>
    <lineage>
        <taxon>Eukaryota</taxon>
        <taxon>Metamonada</taxon>
        <taxon>Parabasalia</taxon>
        <taxon>Tritrichomonadida</taxon>
        <taxon>Tritrichomonadidae</taxon>
        <taxon>Tritrichomonas</taxon>
    </lineage>
</organism>
<gene>
    <name evidence="1" type="ORF">M9Y10_002583</name>
</gene>
<keyword evidence="2" id="KW-1185">Reference proteome</keyword>
<sequence>MSALYLLIAFENRLKSDDQTKQMLIDSLNEDFDFSLSDLRNEFGSDKSVRLSSEKINDKLRLYGSGEFFDFYIQSLEFAYASLYKKPKTDMLFKTFHINDKT</sequence>
<evidence type="ECO:0000313" key="2">
    <source>
        <dbReference type="Proteomes" id="UP001470230"/>
    </source>
</evidence>
<evidence type="ECO:0000313" key="1">
    <source>
        <dbReference type="EMBL" id="KAK8900260.1"/>
    </source>
</evidence>
<dbReference type="Proteomes" id="UP001470230">
    <property type="component" value="Unassembled WGS sequence"/>
</dbReference>